<dbReference type="Pfam" id="PF08241">
    <property type="entry name" value="Methyltransf_11"/>
    <property type="match status" value="1"/>
</dbReference>
<evidence type="ECO:0000259" key="1">
    <source>
        <dbReference type="Pfam" id="PF08241"/>
    </source>
</evidence>
<gene>
    <name evidence="2" type="ORF">N2599_37180</name>
</gene>
<feature type="domain" description="Methyltransferase type 11" evidence="1">
    <location>
        <begin position="53"/>
        <end position="151"/>
    </location>
</feature>
<organism evidence="2 3">
    <name type="scientific">Rhizobium sullae</name>
    <name type="common">Rhizobium hedysari</name>
    <dbReference type="NCBI Taxonomy" id="50338"/>
    <lineage>
        <taxon>Bacteria</taxon>
        <taxon>Pseudomonadati</taxon>
        <taxon>Pseudomonadota</taxon>
        <taxon>Alphaproteobacteria</taxon>
        <taxon>Hyphomicrobiales</taxon>
        <taxon>Rhizobiaceae</taxon>
        <taxon>Rhizobium/Agrobacterium group</taxon>
        <taxon>Rhizobium</taxon>
    </lineage>
</organism>
<keyword evidence="2" id="KW-0489">Methyltransferase</keyword>
<geneLocation type="plasmid" evidence="2 3">
    <name>pWSM1592_3</name>
</geneLocation>
<keyword evidence="2" id="KW-0614">Plasmid</keyword>
<dbReference type="Proteomes" id="UP001060123">
    <property type="component" value="Plasmid pWSM1592_3"/>
</dbReference>
<dbReference type="GO" id="GO:0032259">
    <property type="term" value="P:methylation"/>
    <property type="evidence" value="ECO:0007669"/>
    <property type="project" value="UniProtKB-KW"/>
</dbReference>
<dbReference type="GO" id="GO:0008168">
    <property type="term" value="F:methyltransferase activity"/>
    <property type="evidence" value="ECO:0007669"/>
    <property type="project" value="UniProtKB-KW"/>
</dbReference>
<keyword evidence="2" id="KW-0808">Transferase</keyword>
<sequence length="284" mass="31714">MINFGHEYIKGHFGSNLALGTQQTIQNQFRFNPRPLIDHIIDCLALSGTEKLLDMGCGNGFILRDVVTRLRNGGSVTAIDIAPAMLKLAQANVNTAWVPVQFVEDDVTKLDPEKYGQFDRVMVNFLFHYITDPEALIGKLRRLVRLGGKLTVAIEAHNSMSKMYSLHFDGMQKAGFPTEFINALPKGRRGKMVLENAERYLAASFDHVEEVPYIDKLVFPAVDDYMRFYSDGHGYCGVKSNAGDWLTDEMTTSLISFVRSSVEADIAKTGAFVLEKKNSVFVCS</sequence>
<dbReference type="SUPFAM" id="SSF53335">
    <property type="entry name" value="S-adenosyl-L-methionine-dependent methyltransferases"/>
    <property type="match status" value="1"/>
</dbReference>
<protein>
    <submittedName>
        <fullName evidence="2">Class I SAM-dependent methyltransferase</fullName>
    </submittedName>
</protein>
<evidence type="ECO:0000313" key="2">
    <source>
        <dbReference type="EMBL" id="UWU19475.1"/>
    </source>
</evidence>
<accession>A0ABY5XXW7</accession>
<dbReference type="Gene3D" id="3.40.50.150">
    <property type="entry name" value="Vaccinia Virus protein VP39"/>
    <property type="match status" value="1"/>
</dbReference>
<proteinExistence type="predicted"/>
<dbReference type="InterPro" id="IPR029063">
    <property type="entry name" value="SAM-dependent_MTases_sf"/>
</dbReference>
<keyword evidence="3" id="KW-1185">Reference proteome</keyword>
<name>A0ABY5XXW7_RHISU</name>
<dbReference type="PANTHER" id="PTHR43861:SF1">
    <property type="entry name" value="TRANS-ACONITATE 2-METHYLTRANSFERASE"/>
    <property type="match status" value="1"/>
</dbReference>
<reference evidence="2" key="1">
    <citation type="submission" date="2022-09" db="EMBL/GenBank/DDBJ databases">
        <title>Australian commercial rhizobial inoculants.</title>
        <authorList>
            <person name="Kohlmeier M.G."/>
            <person name="O'Hara G.W."/>
            <person name="Colombi E."/>
            <person name="Ramsay J.P."/>
            <person name="Terpolilli J."/>
        </authorList>
    </citation>
    <scope>NUCLEOTIDE SEQUENCE</scope>
    <source>
        <strain evidence="2">WSM1592</strain>
        <plasmid evidence="2">pWSM1592_3</plasmid>
    </source>
</reference>
<dbReference type="CDD" id="cd02440">
    <property type="entry name" value="AdoMet_MTases"/>
    <property type="match status" value="1"/>
</dbReference>
<dbReference type="RefSeq" id="WP_027513731.1">
    <property type="nucleotide sequence ID" value="NZ_CP104146.1"/>
</dbReference>
<dbReference type="PANTHER" id="PTHR43861">
    <property type="entry name" value="TRANS-ACONITATE 2-METHYLTRANSFERASE-RELATED"/>
    <property type="match status" value="1"/>
</dbReference>
<evidence type="ECO:0000313" key="3">
    <source>
        <dbReference type="Proteomes" id="UP001060123"/>
    </source>
</evidence>
<dbReference type="EMBL" id="CP104146">
    <property type="protein sequence ID" value="UWU19475.1"/>
    <property type="molecule type" value="Genomic_DNA"/>
</dbReference>
<dbReference type="InterPro" id="IPR013216">
    <property type="entry name" value="Methyltransf_11"/>
</dbReference>